<dbReference type="Gramene" id="PRQ25324">
    <property type="protein sequence ID" value="PRQ25324"/>
    <property type="gene ID" value="RchiOBHm_Chr6g0282411"/>
</dbReference>
<evidence type="ECO:0000313" key="1">
    <source>
        <dbReference type="EMBL" id="PRQ25324.1"/>
    </source>
</evidence>
<keyword evidence="2" id="KW-1185">Reference proteome</keyword>
<comment type="caution">
    <text evidence="1">The sequence shown here is derived from an EMBL/GenBank/DDBJ whole genome shotgun (WGS) entry which is preliminary data.</text>
</comment>
<proteinExistence type="predicted"/>
<sequence>MRVLAPSSPQIYARLLCFLFKFSRARFVFSSNMSALSSFNSRICLLYKLCKGFVPSAILLKLPSAVILNHVSLRGKRLIADLQVPI</sequence>
<protein>
    <submittedName>
        <fullName evidence="1">Uncharacterized protein</fullName>
    </submittedName>
</protein>
<reference evidence="1 2" key="1">
    <citation type="journal article" date="2018" name="Nat. Genet.">
        <title>The Rosa genome provides new insights in the design of modern roses.</title>
        <authorList>
            <person name="Bendahmane M."/>
        </authorList>
    </citation>
    <scope>NUCLEOTIDE SEQUENCE [LARGE SCALE GENOMIC DNA]</scope>
    <source>
        <strain evidence="2">cv. Old Blush</strain>
    </source>
</reference>
<dbReference type="Proteomes" id="UP000238479">
    <property type="component" value="Chromosome 6"/>
</dbReference>
<evidence type="ECO:0000313" key="2">
    <source>
        <dbReference type="Proteomes" id="UP000238479"/>
    </source>
</evidence>
<name>A0A2P6PTT1_ROSCH</name>
<accession>A0A2P6PTT1</accession>
<organism evidence="1 2">
    <name type="scientific">Rosa chinensis</name>
    <name type="common">China rose</name>
    <dbReference type="NCBI Taxonomy" id="74649"/>
    <lineage>
        <taxon>Eukaryota</taxon>
        <taxon>Viridiplantae</taxon>
        <taxon>Streptophyta</taxon>
        <taxon>Embryophyta</taxon>
        <taxon>Tracheophyta</taxon>
        <taxon>Spermatophyta</taxon>
        <taxon>Magnoliopsida</taxon>
        <taxon>eudicotyledons</taxon>
        <taxon>Gunneridae</taxon>
        <taxon>Pentapetalae</taxon>
        <taxon>rosids</taxon>
        <taxon>fabids</taxon>
        <taxon>Rosales</taxon>
        <taxon>Rosaceae</taxon>
        <taxon>Rosoideae</taxon>
        <taxon>Rosoideae incertae sedis</taxon>
        <taxon>Rosa</taxon>
    </lineage>
</organism>
<dbReference type="EMBL" id="PDCK01000044">
    <property type="protein sequence ID" value="PRQ25324.1"/>
    <property type="molecule type" value="Genomic_DNA"/>
</dbReference>
<dbReference type="AlphaFoldDB" id="A0A2P6PTT1"/>
<gene>
    <name evidence="1" type="ORF">RchiOBHm_Chr6g0282411</name>
</gene>